<feature type="transmembrane region" description="Helical" evidence="7">
    <location>
        <begin position="157"/>
        <end position="180"/>
    </location>
</feature>
<evidence type="ECO:0000256" key="2">
    <source>
        <dbReference type="ARBA" id="ARBA00009045"/>
    </source>
</evidence>
<dbReference type="InterPro" id="IPR035952">
    <property type="entry name" value="Rhomboid-like_sf"/>
</dbReference>
<keyword evidence="3 7" id="KW-0812">Transmembrane</keyword>
<keyword evidence="4" id="KW-0378">Hydrolase</keyword>
<keyword evidence="6 7" id="KW-0472">Membrane</keyword>
<comment type="subcellular location">
    <subcellularLocation>
        <location evidence="1">Membrane</location>
        <topology evidence="1">Multi-pass membrane protein</topology>
    </subcellularLocation>
</comment>
<sequence>MWKELKIKYNLAAIHEKLMILNIGVFAIVSLITTLVFLFTDSKTSFFTNYFAVPANIGELIFKPWTLVSYFFLHTEFWHLLGNMVALYFFGRIFLSFFSSKLLLKYYILGGLVAGIAYILSYNIFPALTKTNGSILLGASGAVFAVLFGVTAKAPNYIFNFFNILRIPLWVLSALYTILFISSIPIANAGGELAHLGGAFLGYFYTKRLEAGKDIGSWIEKLMNSLSNMFKASKKSKLKTVHKNKSKVGGYTKADFNEFNNQKKIDVILDKISKSGYDSLTAEEKDLLFRAGK</sequence>
<dbReference type="OrthoDB" id="680602at2"/>
<evidence type="ECO:0000313" key="10">
    <source>
        <dbReference type="EMBL" id="TYA84369.1"/>
    </source>
</evidence>
<evidence type="ECO:0000313" key="11">
    <source>
        <dbReference type="Proteomes" id="UP000323930"/>
    </source>
</evidence>
<evidence type="ECO:0000259" key="9">
    <source>
        <dbReference type="Pfam" id="PF20216"/>
    </source>
</evidence>
<dbReference type="RefSeq" id="WP_148540902.1">
    <property type="nucleotide sequence ID" value="NZ_VSDQ01000409.1"/>
</dbReference>
<evidence type="ECO:0000256" key="3">
    <source>
        <dbReference type="ARBA" id="ARBA00022692"/>
    </source>
</evidence>
<dbReference type="InterPro" id="IPR022764">
    <property type="entry name" value="Peptidase_S54_rhomboid_dom"/>
</dbReference>
<feature type="transmembrane region" description="Helical" evidence="7">
    <location>
        <begin position="131"/>
        <end position="150"/>
    </location>
</feature>
<dbReference type="EMBL" id="VSDQ01000409">
    <property type="protein sequence ID" value="TYA84369.1"/>
    <property type="molecule type" value="Genomic_DNA"/>
</dbReference>
<dbReference type="SUPFAM" id="SSF144091">
    <property type="entry name" value="Rhomboid-like"/>
    <property type="match status" value="1"/>
</dbReference>
<evidence type="ECO:0000256" key="4">
    <source>
        <dbReference type="ARBA" id="ARBA00022801"/>
    </source>
</evidence>
<dbReference type="AlphaFoldDB" id="A0A5D0IMW3"/>
<dbReference type="InterPro" id="IPR050925">
    <property type="entry name" value="Rhomboid_protease_S54"/>
</dbReference>
<feature type="transmembrane region" description="Helical" evidence="7">
    <location>
        <begin position="20"/>
        <end position="40"/>
    </location>
</feature>
<dbReference type="Gene3D" id="1.20.1540.10">
    <property type="entry name" value="Rhomboid-like"/>
    <property type="match status" value="1"/>
</dbReference>
<evidence type="ECO:0000259" key="8">
    <source>
        <dbReference type="Pfam" id="PF01694"/>
    </source>
</evidence>
<dbReference type="Pfam" id="PF01694">
    <property type="entry name" value="Rhomboid"/>
    <property type="match status" value="1"/>
</dbReference>
<feature type="domain" description="Peptidase S54 rhomboid" evidence="8">
    <location>
        <begin position="64"/>
        <end position="206"/>
    </location>
</feature>
<dbReference type="Pfam" id="PF20216">
    <property type="entry name" value="DUF6576"/>
    <property type="match status" value="1"/>
</dbReference>
<evidence type="ECO:0000256" key="6">
    <source>
        <dbReference type="ARBA" id="ARBA00023136"/>
    </source>
</evidence>
<protein>
    <submittedName>
        <fullName evidence="10">Rhomboid family intramembrane serine protease</fullName>
    </submittedName>
</protein>
<feature type="domain" description="DUF6576" evidence="9">
    <location>
        <begin position="260"/>
        <end position="288"/>
    </location>
</feature>
<organism evidence="10 11">
    <name type="scientific">Seonamhaeicola marinus</name>
    <dbReference type="NCBI Taxonomy" id="1912246"/>
    <lineage>
        <taxon>Bacteria</taxon>
        <taxon>Pseudomonadati</taxon>
        <taxon>Bacteroidota</taxon>
        <taxon>Flavobacteriia</taxon>
        <taxon>Flavobacteriales</taxon>
        <taxon>Flavobacteriaceae</taxon>
    </lineage>
</organism>
<keyword evidence="10" id="KW-0645">Protease</keyword>
<comment type="caution">
    <text evidence="10">The sequence shown here is derived from an EMBL/GenBank/DDBJ whole genome shotgun (WGS) entry which is preliminary data.</text>
</comment>
<evidence type="ECO:0000256" key="1">
    <source>
        <dbReference type="ARBA" id="ARBA00004141"/>
    </source>
</evidence>
<dbReference type="Proteomes" id="UP000323930">
    <property type="component" value="Unassembled WGS sequence"/>
</dbReference>
<feature type="transmembrane region" description="Helical" evidence="7">
    <location>
        <begin position="77"/>
        <end position="95"/>
    </location>
</feature>
<dbReference type="InterPro" id="IPR046483">
    <property type="entry name" value="DUF6576"/>
</dbReference>
<evidence type="ECO:0000256" key="7">
    <source>
        <dbReference type="SAM" id="Phobius"/>
    </source>
</evidence>
<gene>
    <name evidence="10" type="ORF">FUA24_06915</name>
</gene>
<dbReference type="PANTHER" id="PTHR43731">
    <property type="entry name" value="RHOMBOID PROTEASE"/>
    <property type="match status" value="1"/>
</dbReference>
<feature type="transmembrane region" description="Helical" evidence="7">
    <location>
        <begin position="107"/>
        <end position="125"/>
    </location>
</feature>
<dbReference type="GO" id="GO:0004252">
    <property type="term" value="F:serine-type endopeptidase activity"/>
    <property type="evidence" value="ECO:0007669"/>
    <property type="project" value="InterPro"/>
</dbReference>
<dbReference type="PANTHER" id="PTHR43731:SF14">
    <property type="entry name" value="PRESENILIN-ASSOCIATED RHOMBOID-LIKE PROTEIN, MITOCHONDRIAL"/>
    <property type="match status" value="1"/>
</dbReference>
<keyword evidence="11" id="KW-1185">Reference proteome</keyword>
<comment type="similarity">
    <text evidence="2">Belongs to the peptidase S54 family.</text>
</comment>
<name>A0A5D0IMW3_9FLAO</name>
<evidence type="ECO:0000256" key="5">
    <source>
        <dbReference type="ARBA" id="ARBA00022989"/>
    </source>
</evidence>
<reference evidence="10 11" key="1">
    <citation type="submission" date="2019-08" db="EMBL/GenBank/DDBJ databases">
        <title>Seonamhaeicola sediminis sp. nov., isolated from marine sediment.</title>
        <authorList>
            <person name="Cao W.R."/>
        </authorList>
    </citation>
    <scope>NUCLEOTIDE SEQUENCE [LARGE SCALE GENOMIC DNA]</scope>
    <source>
        <strain evidence="10 11">B011</strain>
    </source>
</reference>
<dbReference type="GO" id="GO:0006508">
    <property type="term" value="P:proteolysis"/>
    <property type="evidence" value="ECO:0007669"/>
    <property type="project" value="UniProtKB-KW"/>
</dbReference>
<dbReference type="GO" id="GO:0016020">
    <property type="term" value="C:membrane"/>
    <property type="evidence" value="ECO:0007669"/>
    <property type="project" value="UniProtKB-SubCell"/>
</dbReference>
<accession>A0A5D0IMW3</accession>
<proteinExistence type="inferred from homology"/>
<keyword evidence="5 7" id="KW-1133">Transmembrane helix</keyword>